<dbReference type="RefSeq" id="WP_004312340.1">
    <property type="nucleotide sequence ID" value="NZ_CAAKNR010000217.1"/>
</dbReference>
<name>A0AAW6HD06_BACOV</name>
<dbReference type="InterPro" id="IPR041698">
    <property type="entry name" value="Methyltransf_25"/>
</dbReference>
<dbReference type="Gene3D" id="3.40.50.150">
    <property type="entry name" value="Vaccinia Virus protein VP39"/>
    <property type="match status" value="1"/>
</dbReference>
<sequence length="284" mass="32666">MNDTVPFAIFAYNQFNIKRMNEDFDYLEINRKSWNNRVDVHLKSDFYDVEGFLKGESSLNDIELGLLGDIKGKSILHLQCHFGQDTISLGRLGANVTGVDLSDKAIDHAKILAGKANVNATFICCDIYDLPAHLNEQFDIIFTSYGVIGWLPDMNKWAQIISNYLKPNGKFVFVEFHPIVWMFDDDFKRIEYNYFNSGAIRETQEGTYTDGENDLLQECVTWNHSLREVINSLIQSGLTISSFDEFDYSPYNCFSQTVECEPNKYRIKHLSNHIPMVYSIIATK</sequence>
<dbReference type="InterPro" id="IPR029063">
    <property type="entry name" value="SAM-dependent_MTases_sf"/>
</dbReference>
<keyword evidence="1 4" id="KW-0489">Methyltransferase</keyword>
<evidence type="ECO:0000259" key="3">
    <source>
        <dbReference type="Pfam" id="PF13649"/>
    </source>
</evidence>
<reference evidence="4" key="1">
    <citation type="submission" date="2022-10" db="EMBL/GenBank/DDBJ databases">
        <title>Human gut microbiome strain richness.</title>
        <authorList>
            <person name="Chen-Liaw A."/>
        </authorList>
    </citation>
    <scope>NUCLEOTIDE SEQUENCE</scope>
    <source>
        <strain evidence="4">BSD2780120875st1_E1_BSD2780120875_150330</strain>
    </source>
</reference>
<dbReference type="EMBL" id="JAQNZF010000007">
    <property type="protein sequence ID" value="MDC2741949.1"/>
    <property type="molecule type" value="Genomic_DNA"/>
</dbReference>
<dbReference type="AlphaFoldDB" id="A0AAW6HD06"/>
<evidence type="ECO:0000256" key="2">
    <source>
        <dbReference type="ARBA" id="ARBA00022679"/>
    </source>
</evidence>
<proteinExistence type="predicted"/>
<dbReference type="GO" id="GO:0008168">
    <property type="term" value="F:methyltransferase activity"/>
    <property type="evidence" value="ECO:0007669"/>
    <property type="project" value="UniProtKB-KW"/>
</dbReference>
<dbReference type="PANTHER" id="PTHR43861">
    <property type="entry name" value="TRANS-ACONITATE 2-METHYLTRANSFERASE-RELATED"/>
    <property type="match status" value="1"/>
</dbReference>
<dbReference type="Proteomes" id="UP001219389">
    <property type="component" value="Unassembled WGS sequence"/>
</dbReference>
<feature type="domain" description="Methyltransferase" evidence="3">
    <location>
        <begin position="75"/>
        <end position="169"/>
    </location>
</feature>
<dbReference type="PANTHER" id="PTHR43861:SF1">
    <property type="entry name" value="TRANS-ACONITATE 2-METHYLTRANSFERASE"/>
    <property type="match status" value="1"/>
</dbReference>
<evidence type="ECO:0000256" key="1">
    <source>
        <dbReference type="ARBA" id="ARBA00022603"/>
    </source>
</evidence>
<evidence type="ECO:0000313" key="4">
    <source>
        <dbReference type="EMBL" id="MDC2741949.1"/>
    </source>
</evidence>
<dbReference type="CDD" id="cd02440">
    <property type="entry name" value="AdoMet_MTases"/>
    <property type="match status" value="1"/>
</dbReference>
<gene>
    <name evidence="4" type="ORF">PO382_06905</name>
</gene>
<dbReference type="SUPFAM" id="SSF53335">
    <property type="entry name" value="S-adenosyl-L-methionine-dependent methyltransferases"/>
    <property type="match status" value="1"/>
</dbReference>
<protein>
    <submittedName>
        <fullName evidence="4">Class I SAM-dependent methyltransferase</fullName>
    </submittedName>
</protein>
<organism evidence="4 5">
    <name type="scientific">Bacteroides ovatus</name>
    <dbReference type="NCBI Taxonomy" id="28116"/>
    <lineage>
        <taxon>Bacteria</taxon>
        <taxon>Pseudomonadati</taxon>
        <taxon>Bacteroidota</taxon>
        <taxon>Bacteroidia</taxon>
        <taxon>Bacteroidales</taxon>
        <taxon>Bacteroidaceae</taxon>
        <taxon>Bacteroides</taxon>
    </lineage>
</organism>
<comment type="caution">
    <text evidence="4">The sequence shown here is derived from an EMBL/GenBank/DDBJ whole genome shotgun (WGS) entry which is preliminary data.</text>
</comment>
<dbReference type="GO" id="GO:0032259">
    <property type="term" value="P:methylation"/>
    <property type="evidence" value="ECO:0007669"/>
    <property type="project" value="UniProtKB-KW"/>
</dbReference>
<accession>A0AAW6HD06</accession>
<dbReference type="Pfam" id="PF13649">
    <property type="entry name" value="Methyltransf_25"/>
    <property type="match status" value="1"/>
</dbReference>
<keyword evidence="2" id="KW-0808">Transferase</keyword>
<evidence type="ECO:0000313" key="5">
    <source>
        <dbReference type="Proteomes" id="UP001219389"/>
    </source>
</evidence>